<dbReference type="Gene3D" id="3.40.1550.20">
    <property type="entry name" value="Transcriptional regulator MraZ domain"/>
    <property type="match status" value="1"/>
</dbReference>
<dbReference type="InterPro" id="IPR038619">
    <property type="entry name" value="MraZ_sf"/>
</dbReference>
<comment type="similarity">
    <text evidence="7">Belongs to the MraZ family.</text>
</comment>
<dbReference type="GO" id="GO:2000143">
    <property type="term" value="P:negative regulation of DNA-templated transcription initiation"/>
    <property type="evidence" value="ECO:0007669"/>
    <property type="project" value="TreeGrafter"/>
</dbReference>
<accession>A0A517ZV03</accession>
<dbReference type="KEGG" id="sdyn:Mal52_47890"/>
<dbReference type="Pfam" id="PF02381">
    <property type="entry name" value="MraZ"/>
    <property type="match status" value="1"/>
</dbReference>
<keyword evidence="5 7" id="KW-0238">DNA-binding</keyword>
<name>A0A517ZV03_9PLAN</name>
<keyword evidence="10" id="KW-1185">Reference proteome</keyword>
<dbReference type="GO" id="GO:0000976">
    <property type="term" value="F:transcription cis-regulatory region binding"/>
    <property type="evidence" value="ECO:0007669"/>
    <property type="project" value="TreeGrafter"/>
</dbReference>
<keyword evidence="3" id="KW-0677">Repeat</keyword>
<gene>
    <name evidence="7" type="primary">mraZ</name>
    <name evidence="9" type="ORF">Mal52_47890</name>
</gene>
<reference evidence="9 10" key="1">
    <citation type="submission" date="2019-02" db="EMBL/GenBank/DDBJ databases">
        <title>Deep-cultivation of Planctomycetes and their phenomic and genomic characterization uncovers novel biology.</title>
        <authorList>
            <person name="Wiegand S."/>
            <person name="Jogler M."/>
            <person name="Boedeker C."/>
            <person name="Pinto D."/>
            <person name="Vollmers J."/>
            <person name="Rivas-Marin E."/>
            <person name="Kohn T."/>
            <person name="Peeters S.H."/>
            <person name="Heuer A."/>
            <person name="Rast P."/>
            <person name="Oberbeckmann S."/>
            <person name="Bunk B."/>
            <person name="Jeske O."/>
            <person name="Meyerdierks A."/>
            <person name="Storesund J.E."/>
            <person name="Kallscheuer N."/>
            <person name="Luecker S."/>
            <person name="Lage O.M."/>
            <person name="Pohl T."/>
            <person name="Merkel B.J."/>
            <person name="Hornburger P."/>
            <person name="Mueller R.-W."/>
            <person name="Bruemmer F."/>
            <person name="Labrenz M."/>
            <person name="Spormann A.M."/>
            <person name="Op den Camp H."/>
            <person name="Overmann J."/>
            <person name="Amann R."/>
            <person name="Jetten M.S.M."/>
            <person name="Mascher T."/>
            <person name="Medema M.H."/>
            <person name="Devos D.P."/>
            <person name="Kaster A.-K."/>
            <person name="Ovreas L."/>
            <person name="Rohde M."/>
            <person name="Galperin M.Y."/>
            <person name="Jogler C."/>
        </authorList>
    </citation>
    <scope>NUCLEOTIDE SEQUENCE [LARGE SCALE GENOMIC DNA]</scope>
    <source>
        <strain evidence="9 10">Mal52</strain>
    </source>
</reference>
<feature type="domain" description="SpoVT-AbrB" evidence="8">
    <location>
        <begin position="33"/>
        <end position="78"/>
    </location>
</feature>
<feature type="domain" description="SpoVT-AbrB" evidence="8">
    <location>
        <begin position="117"/>
        <end position="162"/>
    </location>
</feature>
<evidence type="ECO:0000256" key="4">
    <source>
        <dbReference type="ARBA" id="ARBA00023015"/>
    </source>
</evidence>
<keyword evidence="2 7" id="KW-0963">Cytoplasm</keyword>
<evidence type="ECO:0000256" key="6">
    <source>
        <dbReference type="ARBA" id="ARBA00023163"/>
    </source>
</evidence>
<dbReference type="PANTHER" id="PTHR34701:SF1">
    <property type="entry name" value="TRANSCRIPTIONAL REGULATOR MRAZ"/>
    <property type="match status" value="1"/>
</dbReference>
<dbReference type="InterPro" id="IPR035644">
    <property type="entry name" value="MraZ_C"/>
</dbReference>
<evidence type="ECO:0000259" key="8">
    <source>
        <dbReference type="PROSITE" id="PS51740"/>
    </source>
</evidence>
<evidence type="ECO:0000256" key="3">
    <source>
        <dbReference type="ARBA" id="ARBA00022737"/>
    </source>
</evidence>
<dbReference type="GO" id="GO:0003700">
    <property type="term" value="F:DNA-binding transcription factor activity"/>
    <property type="evidence" value="ECO:0007669"/>
    <property type="project" value="UniProtKB-UniRule"/>
</dbReference>
<dbReference type="CDD" id="cd16321">
    <property type="entry name" value="MraZ_C"/>
    <property type="match status" value="1"/>
</dbReference>
<dbReference type="InterPro" id="IPR003444">
    <property type="entry name" value="MraZ"/>
</dbReference>
<proteinExistence type="inferred from homology"/>
<dbReference type="CDD" id="cd16320">
    <property type="entry name" value="MraZ_N"/>
    <property type="match status" value="1"/>
</dbReference>
<dbReference type="InterPro" id="IPR020603">
    <property type="entry name" value="MraZ_dom"/>
</dbReference>
<dbReference type="PROSITE" id="PS51740">
    <property type="entry name" value="SPOVT_ABRB"/>
    <property type="match status" value="2"/>
</dbReference>
<sequence>MVTVITNAYASCFSTLSESASSALATAQLITGEFRRSLDDRFRLSLPAEMATAVTDESGETILTKEQYGCISLWRAEEWQKRIDDGLGLIQQKIQAGKMEQRWEQVQRFGRLLSTRSRTVKLANRARLVIPEGFREFLDVPAGSDVMLVGASICVEIWNPQAWLDYLRGEMPEFGPLFKDLAD</sequence>
<dbReference type="Proteomes" id="UP000319383">
    <property type="component" value="Chromosome"/>
</dbReference>
<dbReference type="GO" id="GO:0009295">
    <property type="term" value="C:nucleoid"/>
    <property type="evidence" value="ECO:0007669"/>
    <property type="project" value="UniProtKB-SubCell"/>
</dbReference>
<evidence type="ECO:0000313" key="9">
    <source>
        <dbReference type="EMBL" id="QDU46271.1"/>
    </source>
</evidence>
<evidence type="ECO:0000256" key="1">
    <source>
        <dbReference type="ARBA" id="ARBA00013860"/>
    </source>
</evidence>
<evidence type="ECO:0000256" key="5">
    <source>
        <dbReference type="ARBA" id="ARBA00023125"/>
    </source>
</evidence>
<dbReference type="AlphaFoldDB" id="A0A517ZV03"/>
<dbReference type="InterPro" id="IPR035642">
    <property type="entry name" value="MraZ_N"/>
</dbReference>
<comment type="subunit">
    <text evidence="7">Forms oligomers.</text>
</comment>
<evidence type="ECO:0000313" key="10">
    <source>
        <dbReference type="Proteomes" id="UP000319383"/>
    </source>
</evidence>
<dbReference type="InterPro" id="IPR037914">
    <property type="entry name" value="SpoVT-AbrB_sf"/>
</dbReference>
<dbReference type="HAMAP" id="MF_01008">
    <property type="entry name" value="MraZ"/>
    <property type="match status" value="1"/>
</dbReference>
<dbReference type="InterPro" id="IPR007159">
    <property type="entry name" value="SpoVT-AbrB_dom"/>
</dbReference>
<keyword evidence="6 7" id="KW-0804">Transcription</keyword>
<protein>
    <recommendedName>
        <fullName evidence="1 7">Transcriptional regulator MraZ</fullName>
    </recommendedName>
</protein>
<dbReference type="EMBL" id="CP036276">
    <property type="protein sequence ID" value="QDU46271.1"/>
    <property type="molecule type" value="Genomic_DNA"/>
</dbReference>
<organism evidence="9 10">
    <name type="scientific">Symmachiella dynata</name>
    <dbReference type="NCBI Taxonomy" id="2527995"/>
    <lineage>
        <taxon>Bacteria</taxon>
        <taxon>Pseudomonadati</taxon>
        <taxon>Planctomycetota</taxon>
        <taxon>Planctomycetia</taxon>
        <taxon>Planctomycetales</taxon>
        <taxon>Planctomycetaceae</taxon>
        <taxon>Symmachiella</taxon>
    </lineage>
</organism>
<dbReference type="SUPFAM" id="SSF89447">
    <property type="entry name" value="AbrB/MazE/MraZ-like"/>
    <property type="match status" value="1"/>
</dbReference>
<evidence type="ECO:0000256" key="7">
    <source>
        <dbReference type="HAMAP-Rule" id="MF_01008"/>
    </source>
</evidence>
<dbReference type="GO" id="GO:0005737">
    <property type="term" value="C:cytoplasm"/>
    <property type="evidence" value="ECO:0007669"/>
    <property type="project" value="UniProtKB-UniRule"/>
</dbReference>
<evidence type="ECO:0000256" key="2">
    <source>
        <dbReference type="ARBA" id="ARBA00022490"/>
    </source>
</evidence>
<keyword evidence="4 7" id="KW-0805">Transcription regulation</keyword>
<dbReference type="PANTHER" id="PTHR34701">
    <property type="entry name" value="TRANSCRIPTIONAL REGULATOR MRAZ"/>
    <property type="match status" value="1"/>
</dbReference>
<comment type="subcellular location">
    <subcellularLocation>
        <location evidence="7">Cytoplasm</location>
        <location evidence="7">Nucleoid</location>
    </subcellularLocation>
</comment>